<dbReference type="Proteomes" id="UP000322976">
    <property type="component" value="Unassembled WGS sequence"/>
</dbReference>
<accession>A0A5D8QD57</accession>
<evidence type="ECO:0000313" key="1">
    <source>
        <dbReference type="EMBL" id="TZE81736.1"/>
    </source>
</evidence>
<gene>
    <name evidence="1" type="ORF">FWJ32_08375</name>
</gene>
<comment type="caution">
    <text evidence="1">The sequence shown here is derived from an EMBL/GenBank/DDBJ whole genome shotgun (WGS) entry which is preliminary data.</text>
</comment>
<dbReference type="InterPro" id="IPR025374">
    <property type="entry name" value="DUF4364"/>
</dbReference>
<dbReference type="Pfam" id="PF14277">
    <property type="entry name" value="DUF4364"/>
    <property type="match status" value="1"/>
</dbReference>
<protein>
    <submittedName>
        <fullName evidence="1">DUF4364 family protein</fullName>
    </submittedName>
</protein>
<sequence>MSNIREIAENKLIILYILHRAKRPLTLDQITDVVQDGGYMNYFIFMQNLNELVEGGYAERVNQVYDITPKGMQILNMFKNKLPDGNIKNIDEYITTHRESFKRDTEMFAEYYKISDKQYITSLRVIENDMVLIELKLNVPTLDQAKQICDNWKYMAKDVYPYIMNSLGNGQKDP</sequence>
<dbReference type="EMBL" id="VTPS01000011">
    <property type="protein sequence ID" value="TZE81736.1"/>
    <property type="molecule type" value="Genomic_DNA"/>
</dbReference>
<dbReference type="SUPFAM" id="SSF46785">
    <property type="entry name" value="Winged helix' DNA-binding domain"/>
    <property type="match status" value="1"/>
</dbReference>
<dbReference type="RefSeq" id="WP_149545499.1">
    <property type="nucleotide sequence ID" value="NZ_VTPS01000011.1"/>
</dbReference>
<organism evidence="1 2">
    <name type="scientific">Calorimonas adulescens</name>
    <dbReference type="NCBI Taxonomy" id="2606906"/>
    <lineage>
        <taxon>Bacteria</taxon>
        <taxon>Bacillati</taxon>
        <taxon>Bacillota</taxon>
        <taxon>Clostridia</taxon>
        <taxon>Thermoanaerobacterales</taxon>
        <taxon>Thermoanaerobacteraceae</taxon>
        <taxon>Calorimonas</taxon>
    </lineage>
</organism>
<dbReference type="InterPro" id="IPR036390">
    <property type="entry name" value="WH_DNA-bd_sf"/>
</dbReference>
<reference evidence="1 2" key="1">
    <citation type="submission" date="2019-08" db="EMBL/GenBank/DDBJ databases">
        <title>Calorimonas adulescens gen. nov., sp. nov., an anaerobic thermophilic bacterium from Sakhalin hot spring.</title>
        <authorList>
            <person name="Khomyakova M.A."/>
            <person name="Merkel A.Y."/>
            <person name="Novikov A."/>
            <person name="Bonch-Osmolovskaya E.A."/>
            <person name="Slobodkin A.I."/>
        </authorList>
    </citation>
    <scope>NUCLEOTIDE SEQUENCE [LARGE SCALE GENOMIC DNA]</scope>
    <source>
        <strain evidence="1 2">A05MB</strain>
    </source>
</reference>
<keyword evidence="2" id="KW-1185">Reference proteome</keyword>
<name>A0A5D8QD57_9THEO</name>
<dbReference type="Gene3D" id="1.10.10.10">
    <property type="entry name" value="Winged helix-like DNA-binding domain superfamily/Winged helix DNA-binding domain"/>
    <property type="match status" value="1"/>
</dbReference>
<evidence type="ECO:0000313" key="2">
    <source>
        <dbReference type="Proteomes" id="UP000322976"/>
    </source>
</evidence>
<proteinExistence type="predicted"/>
<dbReference type="InterPro" id="IPR036388">
    <property type="entry name" value="WH-like_DNA-bd_sf"/>
</dbReference>
<dbReference type="AlphaFoldDB" id="A0A5D8QD57"/>